<reference evidence="2" key="1">
    <citation type="journal article" date="2010" name="PLoS ONE">
        <title>The Arthrobacter arilaitensis Re117 genome sequence reveals its genetic adaptation to the surface of cheese.</title>
        <authorList>
            <person name="Monnet C."/>
            <person name="Loux V."/>
            <person name="Gibrat J.F."/>
            <person name="Spinnler E."/>
            <person name="Barbe V."/>
            <person name="Vacherie B."/>
            <person name="Gavory F."/>
            <person name="Gourbeyre E."/>
            <person name="Siguier P."/>
            <person name="Chandler M."/>
            <person name="Elleuch R."/>
            <person name="Irlinger F."/>
            <person name="Vallaeys T."/>
        </authorList>
    </citation>
    <scope>NUCLEOTIDE SEQUENCE</scope>
    <source>
        <strain evidence="2">DSM 16368 / CIP 108037 / IAM 15318 / JCM 13566 / Re117</strain>
    </source>
</reference>
<evidence type="ECO:0000313" key="2">
    <source>
        <dbReference type="Proteomes" id="UP000006878"/>
    </source>
</evidence>
<evidence type="ECO:0008006" key="3">
    <source>
        <dbReference type="Google" id="ProtNLM"/>
    </source>
</evidence>
<keyword evidence="2" id="KW-1185">Reference proteome</keyword>
<evidence type="ECO:0000313" key="1">
    <source>
        <dbReference type="EMBL" id="CBT74605.1"/>
    </source>
</evidence>
<dbReference type="GeneID" id="303183985"/>
<name>A0ABM9PTQ5_GLUAR</name>
<dbReference type="EMBL" id="FQ311875">
    <property type="protein sequence ID" value="CBT74605.1"/>
    <property type="molecule type" value="Genomic_DNA"/>
</dbReference>
<proteinExistence type="predicted"/>
<dbReference type="RefSeq" id="WP_013347758.1">
    <property type="nucleotide sequence ID" value="NC_014550.1"/>
</dbReference>
<dbReference type="Proteomes" id="UP000006878">
    <property type="component" value="Chromosome"/>
</dbReference>
<reference evidence="2" key="2">
    <citation type="submission" date="2010-07" db="EMBL/GenBank/DDBJ databases">
        <title>Complete genome sequence of Arthrobacter arilaitensis (strain DSM 16368 / CIP 108037 / JCM 13566 / Re117).</title>
        <authorList>
            <person name="Genoscope."/>
        </authorList>
    </citation>
    <scope>NUCLEOTIDE SEQUENCE [LARGE SCALE GENOMIC DNA]</scope>
    <source>
        <strain evidence="2">DSM 16368 / CIP 108037 / IAM 15318 / JCM 13566 / Re117</strain>
    </source>
</reference>
<accession>A0ABM9PTQ5</accession>
<sequence>MNDHPLPEIDPDESTIEDFELTATDLEAAGPPHPVNWNLLSADDLEAEWLELNRWVDWLRKTYGLPASVIPPFWHHHPELVWELSALHLHWLCAYDPEQNGSAPLGWHRDFVDARQRLRDWVAASGTRLDRDRPTRQTTWPGEEPAPQIEDIVIEDRDDEFTDFVLAEVAQRRAEEEAFYRHVAGDDHD</sequence>
<organism evidence="1 2">
    <name type="scientific">Glutamicibacter arilaitensis (strain DSM 16368 / CIP 108037 / IAM 15318 / JCM 13566 / NCIMB 14258 / Re117)</name>
    <name type="common">Arthrobacter arilaitensis</name>
    <dbReference type="NCBI Taxonomy" id="861360"/>
    <lineage>
        <taxon>Bacteria</taxon>
        <taxon>Bacillati</taxon>
        <taxon>Actinomycetota</taxon>
        <taxon>Actinomycetes</taxon>
        <taxon>Micrococcales</taxon>
        <taxon>Micrococcaceae</taxon>
        <taxon>Glutamicibacter</taxon>
    </lineage>
</organism>
<protein>
    <recommendedName>
        <fullName evidence="3">DUF4913 domain-containing protein</fullName>
    </recommendedName>
</protein>
<gene>
    <name evidence="1" type="ordered locus">AARI_03690</name>
</gene>